<feature type="domain" description="FAD-binding" evidence="3">
    <location>
        <begin position="119"/>
        <end position="345"/>
    </location>
</feature>
<keyword evidence="2" id="KW-0503">Monooxygenase</keyword>
<dbReference type="SUPFAM" id="SSF51905">
    <property type="entry name" value="FAD/NAD(P)-binding domain"/>
    <property type="match status" value="1"/>
</dbReference>
<evidence type="ECO:0000259" key="3">
    <source>
        <dbReference type="Pfam" id="PF01494"/>
    </source>
</evidence>
<dbReference type="Proteomes" id="UP000590749">
    <property type="component" value="Unassembled WGS sequence"/>
</dbReference>
<dbReference type="AlphaFoldDB" id="A0A7W5ASM0"/>
<evidence type="ECO:0000256" key="2">
    <source>
        <dbReference type="ARBA" id="ARBA00023033"/>
    </source>
</evidence>
<comment type="caution">
    <text evidence="4">The sequence shown here is derived from an EMBL/GenBank/DDBJ whole genome shotgun (WGS) entry which is preliminary data.</text>
</comment>
<keyword evidence="1" id="KW-0560">Oxidoreductase</keyword>
<reference evidence="4 5" key="1">
    <citation type="submission" date="2020-08" db="EMBL/GenBank/DDBJ databases">
        <title>Genomic Encyclopedia of Type Strains, Phase III (KMG-III): the genomes of soil and plant-associated and newly described type strains.</title>
        <authorList>
            <person name="Whitman W."/>
        </authorList>
    </citation>
    <scope>NUCLEOTIDE SEQUENCE [LARGE SCALE GENOMIC DNA]</scope>
    <source>
        <strain evidence="4 5">CECT 3287</strain>
    </source>
</reference>
<accession>A0A7W5ASM0</accession>
<protein>
    <submittedName>
        <fullName evidence="4">2-polyprenyl-6-methoxyphenol hydroxylase-like FAD-dependent oxidoreductase</fullName>
    </submittedName>
</protein>
<evidence type="ECO:0000313" key="5">
    <source>
        <dbReference type="Proteomes" id="UP000590749"/>
    </source>
</evidence>
<dbReference type="GO" id="GO:0004497">
    <property type="term" value="F:monooxygenase activity"/>
    <property type="evidence" value="ECO:0007669"/>
    <property type="project" value="UniProtKB-KW"/>
</dbReference>
<dbReference type="InterPro" id="IPR002938">
    <property type="entry name" value="FAD-bd"/>
</dbReference>
<proteinExistence type="predicted"/>
<dbReference type="PRINTS" id="PR00420">
    <property type="entry name" value="RNGMNOXGNASE"/>
</dbReference>
<dbReference type="InterPro" id="IPR036188">
    <property type="entry name" value="FAD/NAD-bd_sf"/>
</dbReference>
<dbReference type="Pfam" id="PF01494">
    <property type="entry name" value="FAD_binding_3"/>
    <property type="match status" value="1"/>
</dbReference>
<dbReference type="InterPro" id="IPR050493">
    <property type="entry name" value="FAD-dep_Monooxygenase_BioMet"/>
</dbReference>
<evidence type="ECO:0000313" key="4">
    <source>
        <dbReference type="EMBL" id="MBB3101586.1"/>
    </source>
</evidence>
<organism evidence="4 5">
    <name type="scientific">Actinoplanes campanulatus</name>
    <dbReference type="NCBI Taxonomy" id="113559"/>
    <lineage>
        <taxon>Bacteria</taxon>
        <taxon>Bacillati</taxon>
        <taxon>Actinomycetota</taxon>
        <taxon>Actinomycetes</taxon>
        <taxon>Micromonosporales</taxon>
        <taxon>Micromonosporaceae</taxon>
        <taxon>Actinoplanes</taxon>
    </lineage>
</organism>
<evidence type="ECO:0000256" key="1">
    <source>
        <dbReference type="ARBA" id="ARBA00023002"/>
    </source>
</evidence>
<dbReference type="Pfam" id="PF13450">
    <property type="entry name" value="NAD_binding_8"/>
    <property type="match status" value="1"/>
</dbReference>
<name>A0A7W5ASM0_9ACTN</name>
<keyword evidence="5" id="KW-1185">Reference proteome</keyword>
<sequence length="470" mass="50965">MSRIIVLGAGLCGLSTALLLSRDGHDITVLERDPAEPPPGEEWARWQRSGVNQFRLPHILLPRWRDLMDRELPDVLERLEAVGGLRINLLDLLPAAQRGPWQVGDERFTTVTARRPVLEGVLASIAAGAAGIRIRRGVTVTGLLTDDQTADVRIPRVAGVLAEGGRTFRADLVVDCCGRRSPLSAWLSAAGARHPAEERADCGFVYFSRDFRARTGSLPQGRTGVLQRHESMSILTVPADNGAWSIVLIVSSRDRAMRALRDPARWDAALALYPLAAHWRDGEPSPGVDVMAGIEDRHRDLLVDGNPVATGILAVGDSWACTNPSLGRGATIGLLHAIGLRDVLRDTGTADHDKLARRFHEWTATVVEPMYRATLWYDRHRLAELDADAAGTPYRTDDARWAFSLAVLAAAAADPEIARAHQSLGSLLATPDEIVARPGLAEKIMRLGGGAPRYPLPGPTRPELLATISA</sequence>
<gene>
    <name evidence="4" type="ORF">FHR83_009315</name>
</gene>
<dbReference type="PANTHER" id="PTHR13789:SF309">
    <property type="entry name" value="PUTATIVE (AFU_ORTHOLOGUE AFUA_6G14510)-RELATED"/>
    <property type="match status" value="1"/>
</dbReference>
<dbReference type="EMBL" id="JACHXF010000041">
    <property type="protein sequence ID" value="MBB3101586.1"/>
    <property type="molecule type" value="Genomic_DNA"/>
</dbReference>
<dbReference type="PANTHER" id="PTHR13789">
    <property type="entry name" value="MONOOXYGENASE"/>
    <property type="match status" value="1"/>
</dbReference>
<dbReference type="Gene3D" id="3.50.50.60">
    <property type="entry name" value="FAD/NAD(P)-binding domain"/>
    <property type="match status" value="1"/>
</dbReference>
<dbReference type="RefSeq" id="WP_183227987.1">
    <property type="nucleotide sequence ID" value="NZ_BMPW01000048.1"/>
</dbReference>
<dbReference type="GO" id="GO:0071949">
    <property type="term" value="F:FAD binding"/>
    <property type="evidence" value="ECO:0007669"/>
    <property type="project" value="InterPro"/>
</dbReference>